<evidence type="ECO:0000256" key="1">
    <source>
        <dbReference type="ARBA" id="ARBA00009437"/>
    </source>
</evidence>
<name>A0A7D3XA56_9SPHN</name>
<gene>
    <name evidence="6" type="ORF">HQR01_03860</name>
</gene>
<dbReference type="Gene3D" id="1.10.10.10">
    <property type="entry name" value="Winged helix-like DNA-binding domain superfamily/Winged helix DNA-binding domain"/>
    <property type="match status" value="1"/>
</dbReference>
<dbReference type="Pfam" id="PF03466">
    <property type="entry name" value="LysR_substrate"/>
    <property type="match status" value="1"/>
</dbReference>
<dbReference type="AlphaFoldDB" id="A0A7D3XA56"/>
<dbReference type="Gene3D" id="3.40.190.290">
    <property type="match status" value="1"/>
</dbReference>
<dbReference type="InterPro" id="IPR036388">
    <property type="entry name" value="WH-like_DNA-bd_sf"/>
</dbReference>
<dbReference type="PANTHER" id="PTHR30537">
    <property type="entry name" value="HTH-TYPE TRANSCRIPTIONAL REGULATOR"/>
    <property type="match status" value="1"/>
</dbReference>
<keyword evidence="4" id="KW-0804">Transcription</keyword>
<evidence type="ECO:0000259" key="5">
    <source>
        <dbReference type="PROSITE" id="PS50931"/>
    </source>
</evidence>
<evidence type="ECO:0000313" key="7">
    <source>
        <dbReference type="Proteomes" id="UP000504693"/>
    </source>
</evidence>
<dbReference type="SUPFAM" id="SSF46785">
    <property type="entry name" value="Winged helix' DNA-binding domain"/>
    <property type="match status" value="1"/>
</dbReference>
<dbReference type="GO" id="GO:0006351">
    <property type="term" value="P:DNA-templated transcription"/>
    <property type="evidence" value="ECO:0007669"/>
    <property type="project" value="TreeGrafter"/>
</dbReference>
<keyword evidence="3" id="KW-0238">DNA-binding</keyword>
<evidence type="ECO:0000256" key="3">
    <source>
        <dbReference type="ARBA" id="ARBA00023125"/>
    </source>
</evidence>
<dbReference type="SUPFAM" id="SSF53850">
    <property type="entry name" value="Periplasmic binding protein-like II"/>
    <property type="match status" value="1"/>
</dbReference>
<dbReference type="GO" id="GO:0003700">
    <property type="term" value="F:DNA-binding transcription factor activity"/>
    <property type="evidence" value="ECO:0007669"/>
    <property type="project" value="InterPro"/>
</dbReference>
<dbReference type="PROSITE" id="PS50931">
    <property type="entry name" value="HTH_LYSR"/>
    <property type="match status" value="1"/>
</dbReference>
<dbReference type="InterPro" id="IPR058163">
    <property type="entry name" value="LysR-type_TF_proteobact-type"/>
</dbReference>
<protein>
    <submittedName>
        <fullName evidence="6">LysR family transcriptional regulator</fullName>
    </submittedName>
</protein>
<dbReference type="InterPro" id="IPR005119">
    <property type="entry name" value="LysR_subst-bd"/>
</dbReference>
<dbReference type="KEGG" id="emv:HQR01_03860"/>
<evidence type="ECO:0000313" key="6">
    <source>
        <dbReference type="EMBL" id="QKG70570.1"/>
    </source>
</evidence>
<proteinExistence type="inferred from homology"/>
<dbReference type="Pfam" id="PF00126">
    <property type="entry name" value="HTH_1"/>
    <property type="match status" value="1"/>
</dbReference>
<dbReference type="Proteomes" id="UP000504693">
    <property type="component" value="Chromosome"/>
</dbReference>
<reference evidence="6 7" key="1">
    <citation type="submission" date="2020-05" db="EMBL/GenBank/DDBJ databases">
        <title>Erythrobacter mangrovi sp. nov., isolated from rhizosphere soil of mangrove plant (Kandelia candel).</title>
        <authorList>
            <person name="Ye Y.H."/>
        </authorList>
    </citation>
    <scope>NUCLEOTIDE SEQUENCE [LARGE SCALE GENOMIC DNA]</scope>
    <source>
        <strain evidence="6 7">EB310</strain>
    </source>
</reference>
<dbReference type="InterPro" id="IPR036390">
    <property type="entry name" value="WH_DNA-bd_sf"/>
</dbReference>
<dbReference type="InterPro" id="IPR000847">
    <property type="entry name" value="LysR_HTH_N"/>
</dbReference>
<evidence type="ECO:0000256" key="2">
    <source>
        <dbReference type="ARBA" id="ARBA00023015"/>
    </source>
</evidence>
<accession>A0A7D3XA56</accession>
<comment type="similarity">
    <text evidence="1">Belongs to the LysR transcriptional regulatory family.</text>
</comment>
<organism evidence="6 7">
    <name type="scientific">Erythrobacter mangrovi</name>
    <dbReference type="NCBI Taxonomy" id="2739433"/>
    <lineage>
        <taxon>Bacteria</taxon>
        <taxon>Pseudomonadati</taxon>
        <taxon>Pseudomonadota</taxon>
        <taxon>Alphaproteobacteria</taxon>
        <taxon>Sphingomonadales</taxon>
        <taxon>Erythrobacteraceae</taxon>
        <taxon>Erythrobacter/Porphyrobacter group</taxon>
        <taxon>Erythrobacter</taxon>
    </lineage>
</organism>
<keyword evidence="7" id="KW-1185">Reference proteome</keyword>
<feature type="domain" description="HTH lysR-type" evidence="5">
    <location>
        <begin position="1"/>
        <end position="59"/>
    </location>
</feature>
<dbReference type="RefSeq" id="WP_173212723.1">
    <property type="nucleotide sequence ID" value="NZ_CP053921.1"/>
</dbReference>
<keyword evidence="2" id="KW-0805">Transcription regulation</keyword>
<dbReference type="GO" id="GO:0043565">
    <property type="term" value="F:sequence-specific DNA binding"/>
    <property type="evidence" value="ECO:0007669"/>
    <property type="project" value="TreeGrafter"/>
</dbReference>
<evidence type="ECO:0000256" key="4">
    <source>
        <dbReference type="ARBA" id="ARBA00023163"/>
    </source>
</evidence>
<sequence length="306" mass="34323">MKDWDDLRYFLAVARSGSIRAAASDLAVNSSTVSRRIASFEARANQLLFDRSAAGYELTEAGLQIFESVERIEQEANAVGRQLLGRDSDLKGPLKITMPNTIATRLIMPDLVQFADTYPEIELAIDVSMSMADLVRRQADVAIRVSNDPPGHLFGRRLVKYARSIYASHGYLARVGDHKDASRHQWIGWEDKVVRPQWVRESPHPETAIKHRIPNTLAHLEAARNGLGLCMLPCFIGDTEPTLARVDAAFSEPDRDIWILTHEDLRHTARVRRFMEFAAKAILSKKDLLEGRRAASESSIADHTGR</sequence>
<dbReference type="PANTHER" id="PTHR30537:SF3">
    <property type="entry name" value="TRANSCRIPTIONAL REGULATORY PROTEIN"/>
    <property type="match status" value="1"/>
</dbReference>
<dbReference type="EMBL" id="CP053921">
    <property type="protein sequence ID" value="QKG70570.1"/>
    <property type="molecule type" value="Genomic_DNA"/>
</dbReference>